<protein>
    <submittedName>
        <fullName evidence="2">C3H1-type domain-containing protein</fullName>
    </submittedName>
</protein>
<sequence length="314" mass="34955">MAEENGNVEVPVKYEEESNVLEENGGDYNAENPGMAPPPLNGNGKMGGPGKRPGTKDSQDVCRDYLNGICARGNRCRFRHPPDVEGRDQGIVPYTFCIDFQNRGCFRDTCRFVHATSEDAERYQRKGIVSLQLARAIAATLTINDSINGIPICKEFQTGSCSRGGNRCRYWHVNVDEEHAARQNMIRMGSAGLHHGAPMYPTPGMRRPHTDFEFDGPPTKRGNYGPRMPIPHPGMGMEPGVASPYVTSLERRNAELEKEVEALRRELEREKHRYEDLMALFKQTQSGHPPAPVPPPAAAHEYAGAWAHHGHAWS</sequence>
<evidence type="ECO:0000313" key="2">
    <source>
        <dbReference type="WBParaSite" id="JU765_v2.g5231.t1"/>
    </source>
</evidence>
<name>A0AC34RB49_9BILA</name>
<organism evidence="1 2">
    <name type="scientific">Panagrolaimus sp. JU765</name>
    <dbReference type="NCBI Taxonomy" id="591449"/>
    <lineage>
        <taxon>Eukaryota</taxon>
        <taxon>Metazoa</taxon>
        <taxon>Ecdysozoa</taxon>
        <taxon>Nematoda</taxon>
        <taxon>Chromadorea</taxon>
        <taxon>Rhabditida</taxon>
        <taxon>Tylenchina</taxon>
        <taxon>Panagrolaimomorpha</taxon>
        <taxon>Panagrolaimoidea</taxon>
        <taxon>Panagrolaimidae</taxon>
        <taxon>Panagrolaimus</taxon>
    </lineage>
</organism>
<dbReference type="WBParaSite" id="JU765_v2.g5231.t1">
    <property type="protein sequence ID" value="JU765_v2.g5231.t1"/>
    <property type="gene ID" value="JU765_v2.g5231"/>
</dbReference>
<proteinExistence type="predicted"/>
<accession>A0AC34RB49</accession>
<evidence type="ECO:0000313" key="1">
    <source>
        <dbReference type="Proteomes" id="UP000887576"/>
    </source>
</evidence>
<reference evidence="2" key="1">
    <citation type="submission" date="2022-11" db="UniProtKB">
        <authorList>
            <consortium name="WormBaseParasite"/>
        </authorList>
    </citation>
    <scope>IDENTIFICATION</scope>
</reference>
<dbReference type="Proteomes" id="UP000887576">
    <property type="component" value="Unplaced"/>
</dbReference>